<dbReference type="GO" id="GO:0003910">
    <property type="term" value="F:DNA ligase (ATP) activity"/>
    <property type="evidence" value="ECO:0007669"/>
    <property type="project" value="InterPro"/>
</dbReference>
<proteinExistence type="predicted"/>
<organism evidence="8">
    <name type="scientific">marine metagenome</name>
    <dbReference type="NCBI Taxonomy" id="408172"/>
    <lineage>
        <taxon>unclassified sequences</taxon>
        <taxon>metagenomes</taxon>
        <taxon>ecological metagenomes</taxon>
    </lineage>
</organism>
<evidence type="ECO:0000256" key="2">
    <source>
        <dbReference type="ARBA" id="ARBA00022598"/>
    </source>
</evidence>
<dbReference type="Pfam" id="PF14743">
    <property type="entry name" value="DNA_ligase_OB_2"/>
    <property type="match status" value="1"/>
</dbReference>
<dbReference type="InterPro" id="IPR029319">
    <property type="entry name" value="DNA_ligase_OB"/>
</dbReference>
<protein>
    <recommendedName>
        <fullName evidence="9">ATP-dependent DNA ligase family profile domain-containing protein</fullName>
    </recommendedName>
</protein>
<dbReference type="GO" id="GO:0006260">
    <property type="term" value="P:DNA replication"/>
    <property type="evidence" value="ECO:0007669"/>
    <property type="project" value="UniProtKB-KW"/>
</dbReference>
<evidence type="ECO:0000259" key="6">
    <source>
        <dbReference type="Pfam" id="PF01068"/>
    </source>
</evidence>
<dbReference type="InterPro" id="IPR012340">
    <property type="entry name" value="NA-bd_OB-fold"/>
</dbReference>
<dbReference type="PANTHER" id="PTHR47810">
    <property type="entry name" value="DNA LIGASE"/>
    <property type="match status" value="1"/>
</dbReference>
<comment type="cofactor">
    <cofactor evidence="1">
        <name>a divalent metal cation</name>
        <dbReference type="ChEBI" id="CHEBI:60240"/>
    </cofactor>
</comment>
<dbReference type="Pfam" id="PF01068">
    <property type="entry name" value="DNA_ligase_A_M"/>
    <property type="match status" value="1"/>
</dbReference>
<feature type="domain" description="DNA ligase OB-like" evidence="7">
    <location>
        <begin position="294"/>
        <end position="359"/>
    </location>
</feature>
<dbReference type="SUPFAM" id="SSF56091">
    <property type="entry name" value="DNA ligase/mRNA capping enzyme, catalytic domain"/>
    <property type="match status" value="1"/>
</dbReference>
<dbReference type="AlphaFoldDB" id="A0A382K997"/>
<reference evidence="8" key="1">
    <citation type="submission" date="2018-05" db="EMBL/GenBank/DDBJ databases">
        <authorList>
            <person name="Lanie J.A."/>
            <person name="Ng W.-L."/>
            <person name="Kazmierczak K.M."/>
            <person name="Andrzejewski T.M."/>
            <person name="Davidsen T.M."/>
            <person name="Wayne K.J."/>
            <person name="Tettelin H."/>
            <person name="Glass J.I."/>
            <person name="Rusch D."/>
            <person name="Podicherti R."/>
            <person name="Tsui H.-C.T."/>
            <person name="Winkler M.E."/>
        </authorList>
    </citation>
    <scope>NUCLEOTIDE SEQUENCE</scope>
</reference>
<sequence length="368" mass="42396">MIYPLQTLYKRDTNGNIREWTVEYMGPVGAGIRTISGIKDGNLVTSKWKMTEGKNFGKANATTAFEQAHKEANALWDKRLEKEYFRDEANVDTYDKFKPQLAHDYTKRPQPSGISQPKLDGIRCIARKNGLFTRAGKEITTCPHIEIALKDFFAVYPNITLDGELYNHKLKANFNKITSLVRKVKPNEEELLETMDLVEYHVYDCFDSWNPDRTFLDRIGNLPNLIHHAKIVHVPTEVCDDQEALDKLYSEYTEDGFEGQMVRNDTPYDNKRSKNLLKRKEFITDEFDVVEVLEGKGNWAGYAKHFELELGDGRTFRSGVRGQQAVLKDLLEQEVKPTWVTCRYFELSPDGVPRFPVVIDWGVGVRND</sequence>
<keyword evidence="5" id="KW-0234">DNA repair</keyword>
<evidence type="ECO:0000256" key="3">
    <source>
        <dbReference type="ARBA" id="ARBA00022705"/>
    </source>
</evidence>
<evidence type="ECO:0008006" key="9">
    <source>
        <dbReference type="Google" id="ProtNLM"/>
    </source>
</evidence>
<dbReference type="SUPFAM" id="SSF50249">
    <property type="entry name" value="Nucleic acid-binding proteins"/>
    <property type="match status" value="1"/>
</dbReference>
<evidence type="ECO:0000259" key="7">
    <source>
        <dbReference type="Pfam" id="PF14743"/>
    </source>
</evidence>
<evidence type="ECO:0000256" key="4">
    <source>
        <dbReference type="ARBA" id="ARBA00022763"/>
    </source>
</evidence>
<keyword evidence="3" id="KW-0235">DNA replication</keyword>
<dbReference type="InterPro" id="IPR012310">
    <property type="entry name" value="DNA_ligase_ATP-dep_cent"/>
</dbReference>
<dbReference type="InterPro" id="IPR050326">
    <property type="entry name" value="NAD_dep_DNA_ligaseB"/>
</dbReference>
<feature type="domain" description="ATP-dependent DNA ligase family profile" evidence="6">
    <location>
        <begin position="109"/>
        <end position="280"/>
    </location>
</feature>
<name>A0A382K997_9ZZZZ</name>
<keyword evidence="2" id="KW-0436">Ligase</keyword>
<dbReference type="EMBL" id="UINC01078801">
    <property type="protein sequence ID" value="SVC20225.1"/>
    <property type="molecule type" value="Genomic_DNA"/>
</dbReference>
<dbReference type="GO" id="GO:0005524">
    <property type="term" value="F:ATP binding"/>
    <property type="evidence" value="ECO:0007669"/>
    <property type="project" value="InterPro"/>
</dbReference>
<evidence type="ECO:0000256" key="5">
    <source>
        <dbReference type="ARBA" id="ARBA00023204"/>
    </source>
</evidence>
<dbReference type="PANTHER" id="PTHR47810:SF1">
    <property type="entry name" value="DNA LIGASE B"/>
    <property type="match status" value="1"/>
</dbReference>
<keyword evidence="4" id="KW-0227">DNA damage</keyword>
<dbReference type="Gene3D" id="3.30.1490.70">
    <property type="match status" value="1"/>
</dbReference>
<dbReference type="Gene3D" id="3.30.470.30">
    <property type="entry name" value="DNA ligase/mRNA capping enzyme"/>
    <property type="match status" value="1"/>
</dbReference>
<dbReference type="CDD" id="cd07896">
    <property type="entry name" value="Adenylation_kDNA_ligase_like"/>
    <property type="match status" value="1"/>
</dbReference>
<evidence type="ECO:0000256" key="1">
    <source>
        <dbReference type="ARBA" id="ARBA00001968"/>
    </source>
</evidence>
<dbReference type="GO" id="GO:0006310">
    <property type="term" value="P:DNA recombination"/>
    <property type="evidence" value="ECO:0007669"/>
    <property type="project" value="InterPro"/>
</dbReference>
<dbReference type="GO" id="GO:0006281">
    <property type="term" value="P:DNA repair"/>
    <property type="evidence" value="ECO:0007669"/>
    <property type="project" value="UniProtKB-KW"/>
</dbReference>
<gene>
    <name evidence="8" type="ORF">METZ01_LOCUS273079</name>
</gene>
<evidence type="ECO:0000313" key="8">
    <source>
        <dbReference type="EMBL" id="SVC20225.1"/>
    </source>
</evidence>
<accession>A0A382K997</accession>